<dbReference type="Proteomes" id="UP000473658">
    <property type="component" value="Unassembled WGS sequence"/>
</dbReference>
<dbReference type="AlphaFoldDB" id="A0AA88F5X0"/>
<comment type="caution">
    <text evidence="1">The sequence shown here is derived from an EMBL/GenBank/DDBJ whole genome shotgun (WGS) entry which is preliminary data.</text>
</comment>
<evidence type="ECO:0000313" key="1">
    <source>
        <dbReference type="EMBL" id="KAA3504358.1"/>
    </source>
</evidence>
<accession>A0AA88F5X0</accession>
<gene>
    <name evidence="1" type="ORF">DXM27_03730</name>
</gene>
<sequence>METMMDEQDKVDESGVKFESIEQVDDNWYHLTFDARALDENADVYETAEIAIQLRGEDLSEKSLNEISEMGRARVKALLAKFVDLC</sequence>
<proteinExistence type="predicted"/>
<organism evidence="1 2">
    <name type="scientific">Rhizobium rhizogenes</name>
    <name type="common">Agrobacterium rhizogenes</name>
    <dbReference type="NCBI Taxonomy" id="359"/>
    <lineage>
        <taxon>Bacteria</taxon>
        <taxon>Pseudomonadati</taxon>
        <taxon>Pseudomonadota</taxon>
        <taxon>Alphaproteobacteria</taxon>
        <taxon>Hyphomicrobiales</taxon>
        <taxon>Rhizobiaceae</taxon>
        <taxon>Rhizobium/Agrobacterium group</taxon>
        <taxon>Rhizobium</taxon>
    </lineage>
</organism>
<reference evidence="1 2" key="1">
    <citation type="submission" date="2018-08" db="EMBL/GenBank/DDBJ databases">
        <title>Crown Gall in kiwifruit.</title>
        <authorList>
            <person name="Visnovsky S.B."/>
            <person name="Pitman A.R."/>
        </authorList>
    </citation>
    <scope>NUCLEOTIDE SEQUENCE [LARGE SCALE GENOMIC DNA]</scope>
    <source>
        <strain evidence="1 2">SBV_302_78_2</strain>
    </source>
</reference>
<name>A0AA88F5X0_RHIRH</name>
<protein>
    <submittedName>
        <fullName evidence="1">Uncharacterized protein</fullName>
    </submittedName>
</protein>
<dbReference type="EMBL" id="QRFF01000001">
    <property type="protein sequence ID" value="KAA3504358.1"/>
    <property type="molecule type" value="Genomic_DNA"/>
</dbReference>
<evidence type="ECO:0000313" key="2">
    <source>
        <dbReference type="Proteomes" id="UP000473658"/>
    </source>
</evidence>